<feature type="binding site" evidence="4">
    <location>
        <begin position="12"/>
        <end position="14"/>
    </location>
    <ligand>
        <name>N(1)-(5-phospho-beta-D-ribosyl)glycinamide</name>
        <dbReference type="ChEBI" id="CHEBI:143788"/>
    </ligand>
</feature>
<proteinExistence type="inferred from homology"/>
<dbReference type="HAMAP" id="MF_01930">
    <property type="entry name" value="PurN"/>
    <property type="match status" value="1"/>
</dbReference>
<feature type="binding site" evidence="4">
    <location>
        <position position="64"/>
    </location>
    <ligand>
        <name>(6R)-10-formyltetrahydrofolate</name>
        <dbReference type="ChEBI" id="CHEBI:195366"/>
    </ligand>
</feature>
<dbReference type="GO" id="GO:0006189">
    <property type="term" value="P:'de novo' IMP biosynthetic process"/>
    <property type="evidence" value="ECO:0007669"/>
    <property type="project" value="UniProtKB-UniRule"/>
</dbReference>
<evidence type="ECO:0000313" key="6">
    <source>
        <dbReference type="EMBL" id="RFA10020.1"/>
    </source>
</evidence>
<feature type="site" description="Raises pKa of active site His" evidence="4">
    <location>
        <position position="144"/>
    </location>
</feature>
<dbReference type="GO" id="GO:0005829">
    <property type="term" value="C:cytosol"/>
    <property type="evidence" value="ECO:0007669"/>
    <property type="project" value="TreeGrafter"/>
</dbReference>
<evidence type="ECO:0000256" key="3">
    <source>
        <dbReference type="ARBA" id="ARBA00022755"/>
    </source>
</evidence>
<name>A0A3E0VKS7_9MICO</name>
<evidence type="ECO:0000256" key="1">
    <source>
        <dbReference type="ARBA" id="ARBA00005054"/>
    </source>
</evidence>
<gene>
    <name evidence="4" type="primary">purN</name>
    <name evidence="6" type="ORF">B7R54_13005</name>
</gene>
<dbReference type="RefSeq" id="WP_116415418.1">
    <property type="nucleotide sequence ID" value="NZ_NBWZ01000001.1"/>
</dbReference>
<evidence type="ECO:0000256" key="4">
    <source>
        <dbReference type="HAMAP-Rule" id="MF_01930"/>
    </source>
</evidence>
<dbReference type="OrthoDB" id="9806170at2"/>
<keyword evidence="3 4" id="KW-0658">Purine biosynthesis</keyword>
<dbReference type="Gene3D" id="3.40.50.170">
    <property type="entry name" value="Formyl transferase, N-terminal domain"/>
    <property type="match status" value="1"/>
</dbReference>
<feature type="binding site" evidence="4">
    <location>
        <begin position="89"/>
        <end position="92"/>
    </location>
    <ligand>
        <name>(6R)-10-formyltetrahydrofolate</name>
        <dbReference type="ChEBI" id="CHEBI:195366"/>
    </ligand>
</feature>
<dbReference type="CDD" id="cd08645">
    <property type="entry name" value="FMT_core_GART"/>
    <property type="match status" value="1"/>
</dbReference>
<evidence type="ECO:0000313" key="7">
    <source>
        <dbReference type="Proteomes" id="UP000256486"/>
    </source>
</evidence>
<dbReference type="EMBL" id="NBWZ01000001">
    <property type="protein sequence ID" value="RFA10020.1"/>
    <property type="molecule type" value="Genomic_DNA"/>
</dbReference>
<feature type="active site" description="Proton donor" evidence="4">
    <location>
        <position position="108"/>
    </location>
</feature>
<dbReference type="InterPro" id="IPR036477">
    <property type="entry name" value="Formyl_transf_N_sf"/>
</dbReference>
<comment type="similarity">
    <text evidence="4">Belongs to the GART family.</text>
</comment>
<dbReference type="NCBIfam" id="TIGR00639">
    <property type="entry name" value="PurN"/>
    <property type="match status" value="1"/>
</dbReference>
<keyword evidence="2 4" id="KW-0808">Transferase</keyword>
<dbReference type="Pfam" id="PF00551">
    <property type="entry name" value="Formyl_trans_N"/>
    <property type="match status" value="1"/>
</dbReference>
<comment type="function">
    <text evidence="4">Catalyzes the transfer of a formyl group from 10-formyltetrahydrofolate to 5-phospho-ribosyl-glycinamide (GAR), producing 5-phospho-ribosyl-N-formylglycinamide (FGAR) and tetrahydrofolate.</text>
</comment>
<feature type="binding site" evidence="4">
    <location>
        <position position="106"/>
    </location>
    <ligand>
        <name>(6R)-10-formyltetrahydrofolate</name>
        <dbReference type="ChEBI" id="CHEBI:195366"/>
    </ligand>
</feature>
<keyword evidence="7" id="KW-1185">Reference proteome</keyword>
<evidence type="ECO:0000259" key="5">
    <source>
        <dbReference type="Pfam" id="PF00551"/>
    </source>
</evidence>
<comment type="catalytic activity">
    <reaction evidence="4">
        <text>N(1)-(5-phospho-beta-D-ribosyl)glycinamide + (6R)-10-formyltetrahydrofolate = N(2)-formyl-N(1)-(5-phospho-beta-D-ribosyl)glycinamide + (6S)-5,6,7,8-tetrahydrofolate + H(+)</text>
        <dbReference type="Rhea" id="RHEA:15053"/>
        <dbReference type="ChEBI" id="CHEBI:15378"/>
        <dbReference type="ChEBI" id="CHEBI:57453"/>
        <dbReference type="ChEBI" id="CHEBI:143788"/>
        <dbReference type="ChEBI" id="CHEBI:147286"/>
        <dbReference type="ChEBI" id="CHEBI:195366"/>
        <dbReference type="EC" id="2.1.2.2"/>
    </reaction>
</comment>
<dbReference type="PANTHER" id="PTHR43369:SF2">
    <property type="entry name" value="PHOSPHORIBOSYLGLYCINAMIDE FORMYLTRANSFERASE"/>
    <property type="match status" value="1"/>
</dbReference>
<dbReference type="AlphaFoldDB" id="A0A3E0VKS7"/>
<sequence>MLSIVVLISGGGSNLRALLEATADGAFPARIVAVGADTEAPGLDHAEQFGVPSFTVFPSGFPNRGDWGDELLAQIQQWSPDLVVCAGFMRILPPRVVAALSPNLINTHPALLPLFPGAHAVRDALAAGARETGVTVHIVDEGVDTGPTLVQRTVPVLPGDTEHVLQERIKTIERDLLVQTVLDIATGRTDLAAIHQSNRSATTP</sequence>
<dbReference type="SUPFAM" id="SSF53328">
    <property type="entry name" value="Formyltransferase"/>
    <property type="match status" value="1"/>
</dbReference>
<dbReference type="InterPro" id="IPR004607">
    <property type="entry name" value="GART"/>
</dbReference>
<accession>A0A3E0VKS7</accession>
<reference evidence="6 7" key="1">
    <citation type="submission" date="2017-04" db="EMBL/GenBank/DDBJ databases">
        <title>Comparative genome analysis of Subtercola boreus.</title>
        <authorList>
            <person name="Cho Y.-J."/>
            <person name="Cho A."/>
            <person name="Kim O.-S."/>
            <person name="Lee J.-I."/>
        </authorList>
    </citation>
    <scope>NUCLEOTIDE SEQUENCE [LARGE SCALE GENOMIC DNA]</scope>
    <source>
        <strain evidence="6 7">K300</strain>
    </source>
</reference>
<dbReference type="Proteomes" id="UP000256486">
    <property type="component" value="Unassembled WGS sequence"/>
</dbReference>
<protein>
    <recommendedName>
        <fullName evidence="4">Phosphoribosylglycinamide formyltransferase</fullName>
        <ecNumber evidence="4">2.1.2.2</ecNumber>
    </recommendedName>
    <alternativeName>
        <fullName evidence="4">5'-phosphoribosylglycinamide transformylase</fullName>
    </alternativeName>
    <alternativeName>
        <fullName evidence="4">GAR transformylase</fullName>
        <shortName evidence="4">GART</shortName>
    </alternativeName>
</protein>
<organism evidence="6 7">
    <name type="scientific">Subtercola boreus</name>
    <dbReference type="NCBI Taxonomy" id="120213"/>
    <lineage>
        <taxon>Bacteria</taxon>
        <taxon>Bacillati</taxon>
        <taxon>Actinomycetota</taxon>
        <taxon>Actinomycetes</taxon>
        <taxon>Micrococcales</taxon>
        <taxon>Microbacteriaceae</taxon>
        <taxon>Subtercola</taxon>
    </lineage>
</organism>
<dbReference type="InterPro" id="IPR002376">
    <property type="entry name" value="Formyl_transf_N"/>
</dbReference>
<dbReference type="GO" id="GO:0004644">
    <property type="term" value="F:phosphoribosylglycinamide formyltransferase activity"/>
    <property type="evidence" value="ECO:0007669"/>
    <property type="project" value="UniProtKB-UniRule"/>
</dbReference>
<evidence type="ECO:0000256" key="2">
    <source>
        <dbReference type="ARBA" id="ARBA00022679"/>
    </source>
</evidence>
<dbReference type="PANTHER" id="PTHR43369">
    <property type="entry name" value="PHOSPHORIBOSYLGLYCINAMIDE FORMYLTRANSFERASE"/>
    <property type="match status" value="1"/>
</dbReference>
<dbReference type="UniPathway" id="UPA00074">
    <property type="reaction ID" value="UER00126"/>
</dbReference>
<dbReference type="EC" id="2.1.2.2" evidence="4"/>
<comment type="pathway">
    <text evidence="1 4">Purine metabolism; IMP biosynthesis via de novo pathway; N(2)-formyl-N(1)-(5-phospho-D-ribosyl)glycinamide from N(1)-(5-phospho-D-ribosyl)glycinamide (10-formyl THF route): step 1/1.</text>
</comment>
<feature type="domain" description="Formyl transferase N-terminal" evidence="5">
    <location>
        <begin position="4"/>
        <end position="181"/>
    </location>
</feature>
<comment type="caution">
    <text evidence="6">The sequence shown here is derived from an EMBL/GenBank/DDBJ whole genome shotgun (WGS) entry which is preliminary data.</text>
</comment>